<name>A0AAC9BEG5_9RALS</name>
<dbReference type="GO" id="GO:0016020">
    <property type="term" value="C:membrane"/>
    <property type="evidence" value="ECO:0007669"/>
    <property type="project" value="TreeGrafter"/>
</dbReference>
<feature type="domain" description="Acyltransferase 3" evidence="3">
    <location>
        <begin position="32"/>
        <end position="349"/>
    </location>
</feature>
<gene>
    <name evidence="5" type="ORF">ACS15_0132</name>
</gene>
<organism evidence="5 6">
    <name type="scientific">Ralstonia insidiosa</name>
    <dbReference type="NCBI Taxonomy" id="190721"/>
    <lineage>
        <taxon>Bacteria</taxon>
        <taxon>Pseudomonadati</taxon>
        <taxon>Pseudomonadota</taxon>
        <taxon>Betaproteobacteria</taxon>
        <taxon>Burkholderiales</taxon>
        <taxon>Burkholderiaceae</taxon>
        <taxon>Ralstonia</taxon>
    </lineage>
</organism>
<keyword evidence="2" id="KW-0812">Transmembrane</keyword>
<dbReference type="GO" id="GO:0009103">
    <property type="term" value="P:lipopolysaccharide biosynthetic process"/>
    <property type="evidence" value="ECO:0007669"/>
    <property type="project" value="TreeGrafter"/>
</dbReference>
<feature type="transmembrane region" description="Helical" evidence="2">
    <location>
        <begin position="98"/>
        <end position="119"/>
    </location>
</feature>
<accession>A0AAC9BEG5</accession>
<feature type="transmembrane region" description="Helical" evidence="2">
    <location>
        <begin position="335"/>
        <end position="355"/>
    </location>
</feature>
<protein>
    <submittedName>
        <fullName evidence="5">Acyltransferase family protein</fullName>
    </submittedName>
</protein>
<feature type="transmembrane region" description="Helical" evidence="2">
    <location>
        <begin position="273"/>
        <end position="295"/>
    </location>
</feature>
<evidence type="ECO:0000259" key="4">
    <source>
        <dbReference type="Pfam" id="PF19040"/>
    </source>
</evidence>
<feature type="transmembrane region" description="Helical" evidence="2">
    <location>
        <begin position="367"/>
        <end position="387"/>
    </location>
</feature>
<keyword evidence="5" id="KW-0012">Acyltransferase</keyword>
<dbReference type="Pfam" id="PF19040">
    <property type="entry name" value="SGNH"/>
    <property type="match status" value="1"/>
</dbReference>
<evidence type="ECO:0000256" key="1">
    <source>
        <dbReference type="SAM" id="MobiDB-lite"/>
    </source>
</evidence>
<feature type="transmembrane region" description="Helical" evidence="2">
    <location>
        <begin position="186"/>
        <end position="206"/>
    </location>
</feature>
<dbReference type="KEGG" id="rin:ACS15_0132"/>
<dbReference type="RefSeq" id="WP_021196174.1">
    <property type="nucleotide sequence ID" value="NZ_CP012605.1"/>
</dbReference>
<proteinExistence type="predicted"/>
<feature type="domain" description="SGNH" evidence="4">
    <location>
        <begin position="430"/>
        <end position="659"/>
    </location>
</feature>
<dbReference type="GO" id="GO:0016747">
    <property type="term" value="F:acyltransferase activity, transferring groups other than amino-acyl groups"/>
    <property type="evidence" value="ECO:0007669"/>
    <property type="project" value="InterPro"/>
</dbReference>
<feature type="compositionally biased region" description="Polar residues" evidence="1">
    <location>
        <begin position="13"/>
        <end position="25"/>
    </location>
</feature>
<dbReference type="InterPro" id="IPR043968">
    <property type="entry name" value="SGNH"/>
</dbReference>
<keyword evidence="5" id="KW-0808">Transferase</keyword>
<dbReference type="InterPro" id="IPR050879">
    <property type="entry name" value="Acyltransferase_3"/>
</dbReference>
<dbReference type="PANTHER" id="PTHR23028:SF53">
    <property type="entry name" value="ACYL_TRANSF_3 DOMAIN-CONTAINING PROTEIN"/>
    <property type="match status" value="1"/>
</dbReference>
<feature type="transmembrane region" description="Helical" evidence="2">
    <location>
        <begin position="249"/>
        <end position="267"/>
    </location>
</feature>
<dbReference type="AlphaFoldDB" id="A0AAC9BEG5"/>
<dbReference type="EMBL" id="CP012605">
    <property type="protein sequence ID" value="ANH71440.1"/>
    <property type="molecule type" value="Genomic_DNA"/>
</dbReference>
<dbReference type="Pfam" id="PF01757">
    <property type="entry name" value="Acyl_transf_3"/>
    <property type="match status" value="1"/>
</dbReference>
<sequence>MPRLGSGAPESESLASPQQAVSPKKSSYYRPDIDGLRAIAVLAVILCHAQIAGFAGGYVGVDVFFVISGFVVTNSIRRDQVAGTFSLGDFYARRVRRLAPALYCMVGVTLAFCLLYQFPAESFDTLKNGLFIAILSSNIFLARKTGYFDPTADQLPFLHTWSLSVEEQFYLMFPLLLIGLRRLKPAALFGVMCALFILSLVYSQYAVSHFLPRSYFQIQTRAFEFLAGVLLACLPTRRQEVKSRLYHDGLLFLGLATVVACTVEFTSNTPMPGMYALLPCLGAMLVIAFGSRAAILGPVLTNPVMVYWGKLSYTLYLWHWPVFFALRKFHLTSNAWVVGGIVLCFTIAVPTHHLVEQRVRHARWSNLKSLLLLLLAPAALLGSLTLASKWTNNFEALYPAPLRQNFELTGRSIFDGERSQKCWNKVEITSPEDCTVGDPQVATHAIFWGDSHAYHLISFMDSMGKDYGLSIHDVTHTMCPPMSDGPARAGNPFHQTQRENCLKHNRLVMDHVLSHPDITVVIMSAVWPNYINQATGDHVQPTLHGFMPGDHYLEDTVAKLHAAGKRVVLVDDIPGAPPELENCGANRLYGISLPSGDCTYPATYAKEMHQPTEALFARITKAFPDVKVIHTYYVPCNGERCTTVLDGVDLYKHNDTGHLGFGGSVSYYRAYQARYPNELAEIFCSAGQNCPRRPEGSQPN</sequence>
<feature type="region of interest" description="Disordered" evidence="1">
    <location>
        <begin position="1"/>
        <end position="26"/>
    </location>
</feature>
<evidence type="ECO:0000256" key="2">
    <source>
        <dbReference type="SAM" id="Phobius"/>
    </source>
</evidence>
<evidence type="ECO:0000313" key="6">
    <source>
        <dbReference type="Proteomes" id="UP000077927"/>
    </source>
</evidence>
<keyword evidence="2" id="KW-0472">Membrane</keyword>
<feature type="transmembrane region" description="Helical" evidence="2">
    <location>
        <begin position="58"/>
        <end position="77"/>
    </location>
</feature>
<dbReference type="PANTHER" id="PTHR23028">
    <property type="entry name" value="ACETYLTRANSFERASE"/>
    <property type="match status" value="1"/>
</dbReference>
<dbReference type="InterPro" id="IPR002656">
    <property type="entry name" value="Acyl_transf_3_dom"/>
</dbReference>
<evidence type="ECO:0000259" key="3">
    <source>
        <dbReference type="Pfam" id="PF01757"/>
    </source>
</evidence>
<dbReference type="Proteomes" id="UP000077927">
    <property type="component" value="Chromosome 1"/>
</dbReference>
<evidence type="ECO:0000313" key="5">
    <source>
        <dbReference type="EMBL" id="ANH71440.1"/>
    </source>
</evidence>
<keyword evidence="2" id="KW-1133">Transmembrane helix</keyword>
<reference evidence="5 6" key="1">
    <citation type="submission" date="2015-09" db="EMBL/GenBank/DDBJ databases">
        <authorList>
            <person name="Xu Y."/>
            <person name="Nagy A."/>
            <person name="Liu N.T."/>
            <person name="Nou X."/>
        </authorList>
    </citation>
    <scope>NUCLEOTIDE SEQUENCE [LARGE SCALE GENOMIC DNA]</scope>
    <source>
        <strain evidence="5 6">FC1138</strain>
    </source>
</reference>